<sequence>MSQLNETLSTLNIKGKVEKLHGVWGDSSLQDQTHILGAAIPKWLERSNRLLNPFSSQNKKDSAISSLNPAQKHRADHLFQHIKNFHFDGVVSNLERSIALPALNVNEPSPSNTQHYSTFKSPTSSNQITSSDYFSNIPHFKGLKGSFSFSQSSGSTNLEINDGYFELIGALEQPLIDVRKFATNIEWTFLENELNLKVNNATLENLNGAMTFGFKWRHPQLSHLSYSNLGSIDLSSKIIRLEANTLYKYLPLSVNSSVRNYLKESIAAGLIDKGTIRIKGPLESIPYENPSQGDFNISARLNHIFLNYVPKTFFKSPTFSLIDLPPFTDLQGEFTIKGKTLGITSPISSIGFDLNSVQLTKLEAKISDLFDPLLEISGESKGILSNYLYIFNHSSLSPRLGYPISQAKAKGNAELKLKLSLPLLQIDKSKVSGSLNFLNNDLFFSSDIPPLSKTRGVLDFTESTMNFQNVQTFLLGGDTKIEGVFNSSSPTQDNGLLIKALGTITAEGLEQTCAIDWATKLGALSKGQTNYSALISIKKSGIPELSISSNLKGLSLLGPNPFNKGADAYLPFNFDNTVIKDLNNNHFLERVSLRLGEQVTMGLFKDTGPTQSHILSGSMLIAPNAASMASQFLPSTLLTSSQASSNGWTVSAALPDLRLDEWQSSVNKLFFNNKASSCSNPFSESSSPNKTASQNQPQLYKFNLPTTLKLQSDKINTQGRDFHGVTVLASREGNNWLANVQSKEASGNIKFLLDTEPKSRRISAKLNQFNITPIKNKINDPLMSDEEPFFPWFDVVIDDLQIKDRSLGHVEFEAHNQLSPKGDRFWLLNNVQLTNADTALKASAQWTPLRESNSIGTQSKIDLTLDIFNSGRLLTRLGTPGVVRDGKGTLNGQLTWKGSLINPDFESLNGYFSLDVEKGQFLKTDPGASRLLGVLNLQALPRRLTLDFRDLFGEGFAFDQFKGDIAVKDGTATTQNLVMKGVSGTVKLDGSANIGAETQDMRVVVVPEINAGTASLLYSTVNPLVGLTSFIAQYVIRQPLIQANTRTFRISGSWSDPNVTKIETPVEELK</sequence>
<dbReference type="InterPro" id="IPR025263">
    <property type="entry name" value="YhdP_central"/>
</dbReference>
<name>A0A6J7W922_9ZZZZ</name>
<evidence type="ECO:0000313" key="2">
    <source>
        <dbReference type="EMBL" id="CAB5161926.1"/>
    </source>
</evidence>
<organism evidence="2">
    <name type="scientific">freshwater metagenome</name>
    <dbReference type="NCBI Taxonomy" id="449393"/>
    <lineage>
        <taxon>unclassified sequences</taxon>
        <taxon>metagenomes</taxon>
        <taxon>ecological metagenomes</taxon>
    </lineage>
</organism>
<evidence type="ECO:0000259" key="1">
    <source>
        <dbReference type="Pfam" id="PF13116"/>
    </source>
</evidence>
<proteinExistence type="predicted"/>
<reference evidence="2" key="1">
    <citation type="submission" date="2020-05" db="EMBL/GenBank/DDBJ databases">
        <authorList>
            <person name="Chiriac C."/>
            <person name="Salcher M."/>
            <person name="Ghai R."/>
            <person name="Kavagutti S V."/>
        </authorList>
    </citation>
    <scope>NUCLEOTIDE SEQUENCE</scope>
</reference>
<dbReference type="Pfam" id="PF13116">
    <property type="entry name" value="YhdP"/>
    <property type="match status" value="1"/>
</dbReference>
<dbReference type="EMBL" id="CAFBRZ010000114">
    <property type="protein sequence ID" value="CAB5161926.1"/>
    <property type="molecule type" value="Genomic_DNA"/>
</dbReference>
<accession>A0A6J7W922</accession>
<gene>
    <name evidence="2" type="ORF">UFOPK4444_01351</name>
</gene>
<protein>
    <submittedName>
        <fullName evidence="2">Unannotated protein</fullName>
    </submittedName>
</protein>
<dbReference type="InterPro" id="IPR011836">
    <property type="entry name" value="YhdP"/>
</dbReference>
<feature type="domain" description="YhdP central" evidence="1">
    <location>
        <begin position="133"/>
        <end position="1059"/>
    </location>
</feature>
<dbReference type="PANTHER" id="PTHR38690">
    <property type="entry name" value="PROTEASE-RELATED"/>
    <property type="match status" value="1"/>
</dbReference>
<dbReference type="AlphaFoldDB" id="A0A6J7W922"/>
<dbReference type="PANTHER" id="PTHR38690:SF1">
    <property type="entry name" value="PROTEASE"/>
    <property type="match status" value="1"/>
</dbReference>